<dbReference type="PANTHER" id="PTHR42879:SF2">
    <property type="entry name" value="3-OXOACYL-[ACYL-CARRIER-PROTEIN] REDUCTASE FABG"/>
    <property type="match status" value="1"/>
</dbReference>
<protein>
    <submittedName>
        <fullName evidence="2">Oxidoreductase</fullName>
    </submittedName>
</protein>
<dbReference type="NCBIfam" id="NF005559">
    <property type="entry name" value="PRK07231.1"/>
    <property type="match status" value="1"/>
</dbReference>
<comment type="similarity">
    <text evidence="1">Belongs to the short-chain dehydrogenases/reductases (SDR) family.</text>
</comment>
<sequence length="252" mass="26232">MSLKLDGKNAFVTGAGNGIGRATARKLAAAGATVAVNDLKEEFVAATVEEILRAGGRAVPVVKNMATREGVHEAIAGFAETAGPLDVLVNNAAWVRYQAVPDIAPETMDRMLDIGFKAVVWGIQAAASVMEEARGGAIVNVASTAGFRSAPRSIVYSGIKAGVMGITRAAAAELGPRGIRVNAVAPSAVPTEGTQRNRNEERDARRIASTPLGRLGTVDDIADAIVMLSSDYARFITAEVLYVDGGITRTNL</sequence>
<evidence type="ECO:0000313" key="2">
    <source>
        <dbReference type="EMBL" id="RAI02466.1"/>
    </source>
</evidence>
<dbReference type="PRINTS" id="PR00080">
    <property type="entry name" value="SDRFAMILY"/>
</dbReference>
<reference evidence="2 3" key="1">
    <citation type="submission" date="2018-05" db="EMBL/GenBank/DDBJ databases">
        <title>Acuticoccus sediminis sp. nov., isolated from deep-sea sediment of Indian Ocean.</title>
        <authorList>
            <person name="Liu X."/>
            <person name="Lai Q."/>
            <person name="Du Y."/>
            <person name="Sun F."/>
            <person name="Zhang X."/>
            <person name="Wang S."/>
            <person name="Shao Z."/>
        </authorList>
    </citation>
    <scope>NUCLEOTIDE SEQUENCE [LARGE SCALE GENOMIC DNA]</scope>
    <source>
        <strain evidence="2 3">PTG4-2</strain>
    </source>
</reference>
<dbReference type="InterPro" id="IPR050259">
    <property type="entry name" value="SDR"/>
</dbReference>
<dbReference type="InterPro" id="IPR036291">
    <property type="entry name" value="NAD(P)-bd_dom_sf"/>
</dbReference>
<dbReference type="PRINTS" id="PR00081">
    <property type="entry name" value="GDHRDH"/>
</dbReference>
<dbReference type="Pfam" id="PF13561">
    <property type="entry name" value="adh_short_C2"/>
    <property type="match status" value="1"/>
</dbReference>
<dbReference type="OrthoDB" id="7257744at2"/>
<dbReference type="CDD" id="cd05233">
    <property type="entry name" value="SDR_c"/>
    <property type="match status" value="1"/>
</dbReference>
<dbReference type="Gene3D" id="3.40.50.720">
    <property type="entry name" value="NAD(P)-binding Rossmann-like Domain"/>
    <property type="match status" value="1"/>
</dbReference>
<dbReference type="PANTHER" id="PTHR42879">
    <property type="entry name" value="3-OXOACYL-(ACYL-CARRIER-PROTEIN) REDUCTASE"/>
    <property type="match status" value="1"/>
</dbReference>
<dbReference type="AlphaFoldDB" id="A0A8B2NRF9"/>
<comment type="caution">
    <text evidence="2">The sequence shown here is derived from an EMBL/GenBank/DDBJ whole genome shotgun (WGS) entry which is preliminary data.</text>
</comment>
<proteinExistence type="inferred from homology"/>
<gene>
    <name evidence="2" type="ORF">DLJ53_14040</name>
</gene>
<dbReference type="EMBL" id="QHHQ01000002">
    <property type="protein sequence ID" value="RAI02466.1"/>
    <property type="molecule type" value="Genomic_DNA"/>
</dbReference>
<dbReference type="FunFam" id="3.40.50.720:FF:000084">
    <property type="entry name" value="Short-chain dehydrogenase reductase"/>
    <property type="match status" value="1"/>
</dbReference>
<evidence type="ECO:0000256" key="1">
    <source>
        <dbReference type="ARBA" id="ARBA00006484"/>
    </source>
</evidence>
<keyword evidence="3" id="KW-1185">Reference proteome</keyword>
<dbReference type="Proteomes" id="UP000249590">
    <property type="component" value="Unassembled WGS sequence"/>
</dbReference>
<organism evidence="2 3">
    <name type="scientific">Acuticoccus sediminis</name>
    <dbReference type="NCBI Taxonomy" id="2184697"/>
    <lineage>
        <taxon>Bacteria</taxon>
        <taxon>Pseudomonadati</taxon>
        <taxon>Pseudomonadota</taxon>
        <taxon>Alphaproteobacteria</taxon>
        <taxon>Hyphomicrobiales</taxon>
        <taxon>Amorphaceae</taxon>
        <taxon>Acuticoccus</taxon>
    </lineage>
</organism>
<evidence type="ECO:0000313" key="3">
    <source>
        <dbReference type="Proteomes" id="UP000249590"/>
    </source>
</evidence>
<accession>A0A8B2NRF9</accession>
<name>A0A8B2NRF9_9HYPH</name>
<dbReference type="SUPFAM" id="SSF51735">
    <property type="entry name" value="NAD(P)-binding Rossmann-fold domains"/>
    <property type="match status" value="1"/>
</dbReference>
<dbReference type="RefSeq" id="WP_111346096.1">
    <property type="nucleotide sequence ID" value="NZ_QHHQ01000002.1"/>
</dbReference>
<dbReference type="InterPro" id="IPR002347">
    <property type="entry name" value="SDR_fam"/>
</dbReference>